<keyword evidence="3" id="KW-1185">Reference proteome</keyword>
<dbReference type="InterPro" id="IPR051790">
    <property type="entry name" value="Cytochrome_c-biogenesis_DsbD"/>
</dbReference>
<feature type="transmembrane region" description="Helical" evidence="1">
    <location>
        <begin position="50"/>
        <end position="73"/>
    </location>
</feature>
<feature type="transmembrane region" description="Helical" evidence="1">
    <location>
        <begin position="85"/>
        <end position="103"/>
    </location>
</feature>
<comment type="caution">
    <text evidence="2">The sequence shown here is derived from an EMBL/GenBank/DDBJ whole genome shotgun (WGS) entry which is preliminary data.</text>
</comment>
<dbReference type="PANTHER" id="PTHR31272:SF4">
    <property type="entry name" value="CYTOCHROME C-TYPE BIOGENESIS PROTEIN HI_1454-RELATED"/>
    <property type="match status" value="1"/>
</dbReference>
<reference evidence="2" key="1">
    <citation type="submission" date="2021-01" db="EMBL/GenBank/DDBJ databases">
        <title>Whole genome shotgun sequence of Actinoplanes nipponensis NBRC 14063.</title>
        <authorList>
            <person name="Komaki H."/>
            <person name="Tamura T."/>
        </authorList>
    </citation>
    <scope>NUCLEOTIDE SEQUENCE</scope>
    <source>
        <strain evidence="2">NBRC 14063</strain>
    </source>
</reference>
<keyword evidence="1" id="KW-0472">Membrane</keyword>
<feature type="transmembrane region" description="Helical" evidence="1">
    <location>
        <begin position="257"/>
        <end position="275"/>
    </location>
</feature>
<feature type="transmembrane region" description="Helical" evidence="1">
    <location>
        <begin position="124"/>
        <end position="150"/>
    </location>
</feature>
<accession>A0A919JP61</accession>
<dbReference type="PANTHER" id="PTHR31272">
    <property type="entry name" value="CYTOCHROME C-TYPE BIOGENESIS PROTEIN HI_1454-RELATED"/>
    <property type="match status" value="1"/>
</dbReference>
<protein>
    <submittedName>
        <fullName evidence="2">Integral membrane protein</fullName>
    </submittedName>
</protein>
<gene>
    <name evidence="2" type="ORF">Ani05nite_77550</name>
</gene>
<organism evidence="2 3">
    <name type="scientific">Actinoplanes nipponensis</name>
    <dbReference type="NCBI Taxonomy" id="135950"/>
    <lineage>
        <taxon>Bacteria</taxon>
        <taxon>Bacillati</taxon>
        <taxon>Actinomycetota</taxon>
        <taxon>Actinomycetes</taxon>
        <taxon>Micromonosporales</taxon>
        <taxon>Micromonosporaceae</taxon>
        <taxon>Actinoplanes</taxon>
    </lineage>
</organism>
<dbReference type="EMBL" id="BOMQ01000097">
    <property type="protein sequence ID" value="GIE54221.1"/>
    <property type="molecule type" value="Genomic_DNA"/>
</dbReference>
<keyword evidence="1" id="KW-0812">Transmembrane</keyword>
<sequence length="285" mass="28964">MPAALVLALTAGMLGAVNPCGFALLPAYLSVLVAGDESASPGPRRAVGRALRCTVALTTGYVVVFGLFGLVLAPLTGVLMPRLPWLTVVFGLGLAGLGGWLLAGRSVPTPGRGLRAPRLTGTAASMVLFGMAYAVASLGCAIGPFLAIVVSSLRAGSIIEGVALFVSFAAGMGLVVGVTAVAVALLRVSAVARLRRAAAFVPRIGGAVLIVAGAYVAYYGWYELRLVQDRRTSGQDPVVELAAAVQRGLSGLVGRLGAGWFGLVLAGLVLTALLLSRRRRASVGS</sequence>
<keyword evidence="1" id="KW-1133">Transmembrane helix</keyword>
<feature type="transmembrane region" description="Helical" evidence="1">
    <location>
        <begin position="200"/>
        <end position="221"/>
    </location>
</feature>
<evidence type="ECO:0000313" key="3">
    <source>
        <dbReference type="Proteomes" id="UP000647172"/>
    </source>
</evidence>
<feature type="transmembrane region" description="Helical" evidence="1">
    <location>
        <begin position="6"/>
        <end position="29"/>
    </location>
</feature>
<dbReference type="Proteomes" id="UP000647172">
    <property type="component" value="Unassembled WGS sequence"/>
</dbReference>
<dbReference type="AlphaFoldDB" id="A0A919JP61"/>
<evidence type="ECO:0000256" key="1">
    <source>
        <dbReference type="SAM" id="Phobius"/>
    </source>
</evidence>
<evidence type="ECO:0000313" key="2">
    <source>
        <dbReference type="EMBL" id="GIE54221.1"/>
    </source>
</evidence>
<name>A0A919JP61_9ACTN</name>
<feature type="transmembrane region" description="Helical" evidence="1">
    <location>
        <begin position="162"/>
        <end position="188"/>
    </location>
</feature>
<proteinExistence type="predicted"/>